<evidence type="ECO:0000256" key="1">
    <source>
        <dbReference type="SAM" id="MobiDB-lite"/>
    </source>
</evidence>
<evidence type="ECO:0000313" key="3">
    <source>
        <dbReference type="Proteomes" id="UP000005653"/>
    </source>
</evidence>
<dbReference type="GeneID" id="18989817"/>
<feature type="region of interest" description="Disordered" evidence="1">
    <location>
        <begin position="48"/>
        <end position="78"/>
    </location>
</feature>
<evidence type="ECO:0000313" key="2">
    <source>
        <dbReference type="EMBL" id="AER49335.1"/>
    </source>
</evidence>
<protein>
    <recommendedName>
        <fullName evidence="4">Tail assembly chaperone</fullName>
    </recommendedName>
</protein>
<proteinExistence type="predicted"/>
<sequence>MAGVTIEGSRLSPSSFLAAGERVTVQRTPRIDRLIAAGFVVVVDERTDTEREADEQAAQSRADLTPYTLDNPPKRNASREDWSEFLAAHSELGIVTEGKDRDELIAAWDAYLAGRVTQE</sequence>
<dbReference type="KEGG" id="vg:18989817"/>
<evidence type="ECO:0008006" key="4">
    <source>
        <dbReference type="Google" id="ProtNLM"/>
    </source>
</evidence>
<reference evidence="2 3" key="1">
    <citation type="journal article" date="2012" name="J. Virol.">
        <title>Complete Genome Sequences of 138 Mycobacteriophages.</title>
        <authorList>
            <consortium name="the Science Education Alliance Phage Hunters Advancing Genomics and Evolutionary Science Program"/>
            <consortium name="the KwaZulu-Natal Research Institute for Tuberculosis and HIV Mycobacterial Genetics Course Students"/>
            <consortium name="the Phage Hunters Integrating Research and Education Program"/>
            <person name="Hatfull G.F."/>
        </authorList>
    </citation>
    <scope>NUCLEOTIDE SEQUENCE [LARGE SCALE GENOMIC DNA]</scope>
</reference>
<organism evidence="2 3">
    <name type="scientific">Mycobacterium phage Stinger</name>
    <dbReference type="NCBI Taxonomy" id="1089137"/>
    <lineage>
        <taxon>Viruses</taxon>
        <taxon>Duplodnaviria</taxon>
        <taxon>Heunggongvirae</taxon>
        <taxon>Uroviricota</taxon>
        <taxon>Caudoviricetes</taxon>
        <taxon>Bclasvirinae</taxon>
        <taxon>Coopervirus</taxon>
        <taxon>Coopervirus stinger</taxon>
    </lineage>
</organism>
<keyword evidence="3" id="KW-1185">Reference proteome</keyword>
<dbReference type="EMBL" id="JN699011">
    <property type="protein sequence ID" value="AER49335.1"/>
    <property type="molecule type" value="Genomic_DNA"/>
</dbReference>
<gene>
    <name evidence="2" type="primary">20</name>
    <name evidence="2" type="ORF">STINGER_20</name>
</gene>
<name>G8I9E1_9CAUD</name>
<dbReference type="Proteomes" id="UP000005653">
    <property type="component" value="Segment"/>
</dbReference>
<dbReference type="OrthoDB" id="18021at10239"/>
<dbReference type="RefSeq" id="YP_009018435.1">
    <property type="nucleotide sequence ID" value="NC_023741.1"/>
</dbReference>
<accession>G8I9E1</accession>